<comment type="caution">
    <text evidence="2">The sequence shown here is derived from an EMBL/GenBank/DDBJ whole genome shotgun (WGS) entry which is preliminary data.</text>
</comment>
<dbReference type="EMBL" id="DWWO01000138">
    <property type="protein sequence ID" value="HJC35178.1"/>
    <property type="molecule type" value="Genomic_DNA"/>
</dbReference>
<feature type="domain" description="Glycosyltransferase 2-like" evidence="1">
    <location>
        <begin position="10"/>
        <end position="166"/>
    </location>
</feature>
<reference evidence="2" key="2">
    <citation type="submission" date="2021-04" db="EMBL/GenBank/DDBJ databases">
        <authorList>
            <person name="Gilroy R."/>
        </authorList>
    </citation>
    <scope>NUCLEOTIDE SEQUENCE</scope>
    <source>
        <strain evidence="2">ChiW19-954</strain>
    </source>
</reference>
<protein>
    <submittedName>
        <fullName evidence="2">Glycosyltransferase</fullName>
        <ecNumber evidence="2">2.4.-.-</ecNumber>
    </submittedName>
</protein>
<dbReference type="InterPro" id="IPR029044">
    <property type="entry name" value="Nucleotide-diphossugar_trans"/>
</dbReference>
<dbReference type="PANTHER" id="PTHR22916:SF3">
    <property type="entry name" value="UDP-GLCNAC:BETAGAL BETA-1,3-N-ACETYLGLUCOSAMINYLTRANSFERASE-LIKE PROTEIN 1"/>
    <property type="match status" value="1"/>
</dbReference>
<gene>
    <name evidence="2" type="ORF">H9758_11425</name>
</gene>
<name>A0A9D2NR31_9FIRM</name>
<accession>A0A9D2NR31</accession>
<dbReference type="PANTHER" id="PTHR22916">
    <property type="entry name" value="GLYCOSYLTRANSFERASE"/>
    <property type="match status" value="1"/>
</dbReference>
<organism evidence="2 3">
    <name type="scientific">Candidatus Mediterraneibacter faecipullorum</name>
    <dbReference type="NCBI Taxonomy" id="2838670"/>
    <lineage>
        <taxon>Bacteria</taxon>
        <taxon>Bacillati</taxon>
        <taxon>Bacillota</taxon>
        <taxon>Clostridia</taxon>
        <taxon>Lachnospirales</taxon>
        <taxon>Lachnospiraceae</taxon>
        <taxon>Mediterraneibacter</taxon>
    </lineage>
</organism>
<dbReference type="Proteomes" id="UP000823890">
    <property type="component" value="Unassembled WGS sequence"/>
</dbReference>
<dbReference type="EC" id="2.4.-.-" evidence="2"/>
<proteinExistence type="predicted"/>
<reference evidence="2" key="1">
    <citation type="journal article" date="2021" name="PeerJ">
        <title>Extensive microbial diversity within the chicken gut microbiome revealed by metagenomics and culture.</title>
        <authorList>
            <person name="Gilroy R."/>
            <person name="Ravi A."/>
            <person name="Getino M."/>
            <person name="Pursley I."/>
            <person name="Horton D.L."/>
            <person name="Alikhan N.F."/>
            <person name="Baker D."/>
            <person name="Gharbi K."/>
            <person name="Hall N."/>
            <person name="Watson M."/>
            <person name="Adriaenssens E.M."/>
            <person name="Foster-Nyarko E."/>
            <person name="Jarju S."/>
            <person name="Secka A."/>
            <person name="Antonio M."/>
            <person name="Oren A."/>
            <person name="Chaudhuri R.R."/>
            <person name="La Ragione R."/>
            <person name="Hildebrand F."/>
            <person name="Pallen M.J."/>
        </authorList>
    </citation>
    <scope>NUCLEOTIDE SEQUENCE</scope>
    <source>
        <strain evidence="2">ChiW19-954</strain>
    </source>
</reference>
<sequence>MNVKKTVMVSILCAVYNHENYLKQCLDGFIKQKTNFNYEVIVHDDASTDASAEIIRKYAEEYPEIIKPIYQKENQYSKGVKIFQSLYLKAQGKYIAFCEGDDYWIDENKLQLQIDLLESHPEYSASTHNEIVVDVSGNPYSEEYQAIYREKTDRILDKTFIYNFCKVAHTASFVYRSSLYAEMSKDCWNAYFDIKANGDMKMSALFLANGKVYHFARDMACYRFVNSGTDSWSSRNAHKNLCFDTCNQLEDIRKFIQKYYNIELNYNGYYKKRAYESIHIFLKYPSPNNYIIMRSTMRLARYSFVDCICELYRRICKKIQRKKW</sequence>
<dbReference type="Gene3D" id="3.90.550.10">
    <property type="entry name" value="Spore Coat Polysaccharide Biosynthesis Protein SpsA, Chain A"/>
    <property type="match status" value="1"/>
</dbReference>
<keyword evidence="2" id="KW-0328">Glycosyltransferase</keyword>
<dbReference type="Pfam" id="PF00535">
    <property type="entry name" value="Glycos_transf_2"/>
    <property type="match status" value="1"/>
</dbReference>
<evidence type="ECO:0000259" key="1">
    <source>
        <dbReference type="Pfam" id="PF00535"/>
    </source>
</evidence>
<keyword evidence="2" id="KW-0808">Transferase</keyword>
<evidence type="ECO:0000313" key="2">
    <source>
        <dbReference type="EMBL" id="HJC35178.1"/>
    </source>
</evidence>
<dbReference type="InterPro" id="IPR001173">
    <property type="entry name" value="Glyco_trans_2-like"/>
</dbReference>
<dbReference type="SUPFAM" id="SSF53448">
    <property type="entry name" value="Nucleotide-diphospho-sugar transferases"/>
    <property type="match status" value="1"/>
</dbReference>
<dbReference type="AlphaFoldDB" id="A0A9D2NR31"/>
<dbReference type="GO" id="GO:0016758">
    <property type="term" value="F:hexosyltransferase activity"/>
    <property type="evidence" value="ECO:0007669"/>
    <property type="project" value="UniProtKB-ARBA"/>
</dbReference>
<evidence type="ECO:0000313" key="3">
    <source>
        <dbReference type="Proteomes" id="UP000823890"/>
    </source>
</evidence>